<feature type="compositionally biased region" description="Basic and acidic residues" evidence="1">
    <location>
        <begin position="47"/>
        <end position="69"/>
    </location>
</feature>
<name>A0A5N3PBL9_9HYPH</name>
<dbReference type="AlphaFoldDB" id="A0A5N3PBL9"/>
<gene>
    <name evidence="3" type="ORF">FEZ63_11705</name>
</gene>
<sequence>MVLRAGLVLLSVTSFCAPALAQQPTLAQTPGVPSVQNASPLPTTDGRANEAETARQRTEAREREWDRKMRASTNSICKGC</sequence>
<keyword evidence="4" id="KW-1185">Reference proteome</keyword>
<evidence type="ECO:0000256" key="2">
    <source>
        <dbReference type="SAM" id="SignalP"/>
    </source>
</evidence>
<evidence type="ECO:0000256" key="1">
    <source>
        <dbReference type="SAM" id="MobiDB-lite"/>
    </source>
</evidence>
<reference evidence="3 4" key="1">
    <citation type="journal article" date="2019" name="Microorganisms">
        <title>Genome Insights into the Novel Species Microvirga brassicacearum, a Rapeseed Endophyte with Biotechnological Potential.</title>
        <authorList>
            <person name="Jimenez-Gomez A."/>
            <person name="Saati-Santamaria Z."/>
            <person name="Igual J.M."/>
            <person name="Rivas R."/>
            <person name="Mateos P.F."/>
            <person name="Garcia-Fraile P."/>
        </authorList>
    </citation>
    <scope>NUCLEOTIDE SEQUENCE [LARGE SCALE GENOMIC DNA]</scope>
    <source>
        <strain evidence="3 4">CDVBN77</strain>
    </source>
</reference>
<protein>
    <submittedName>
        <fullName evidence="3">Uncharacterized protein</fullName>
    </submittedName>
</protein>
<feature type="compositionally biased region" description="Polar residues" evidence="1">
    <location>
        <begin position="71"/>
        <end position="80"/>
    </location>
</feature>
<organism evidence="3 4">
    <name type="scientific">Microvirga brassicacearum</name>
    <dbReference type="NCBI Taxonomy" id="2580413"/>
    <lineage>
        <taxon>Bacteria</taxon>
        <taxon>Pseudomonadati</taxon>
        <taxon>Pseudomonadota</taxon>
        <taxon>Alphaproteobacteria</taxon>
        <taxon>Hyphomicrobiales</taxon>
        <taxon>Methylobacteriaceae</taxon>
        <taxon>Microvirga</taxon>
    </lineage>
</organism>
<evidence type="ECO:0000313" key="3">
    <source>
        <dbReference type="EMBL" id="KAB0267084.1"/>
    </source>
</evidence>
<accession>A0A5N3PBL9</accession>
<dbReference type="EMBL" id="VCMV01000014">
    <property type="protein sequence ID" value="KAB0267084.1"/>
    <property type="molecule type" value="Genomic_DNA"/>
</dbReference>
<feature type="signal peptide" evidence="2">
    <location>
        <begin position="1"/>
        <end position="21"/>
    </location>
</feature>
<keyword evidence="2" id="KW-0732">Signal</keyword>
<proteinExistence type="predicted"/>
<feature type="region of interest" description="Disordered" evidence="1">
    <location>
        <begin position="26"/>
        <end position="80"/>
    </location>
</feature>
<dbReference type="RefSeq" id="WP_150944545.1">
    <property type="nucleotide sequence ID" value="NZ_VCMV01000014.1"/>
</dbReference>
<evidence type="ECO:0000313" key="4">
    <source>
        <dbReference type="Proteomes" id="UP000325684"/>
    </source>
</evidence>
<dbReference type="Proteomes" id="UP000325684">
    <property type="component" value="Unassembled WGS sequence"/>
</dbReference>
<comment type="caution">
    <text evidence="3">The sequence shown here is derived from an EMBL/GenBank/DDBJ whole genome shotgun (WGS) entry which is preliminary data.</text>
</comment>
<feature type="chain" id="PRO_5024274324" evidence="2">
    <location>
        <begin position="22"/>
        <end position="80"/>
    </location>
</feature>